<dbReference type="SUPFAM" id="SSF103025">
    <property type="entry name" value="Folate-binding domain"/>
    <property type="match status" value="1"/>
</dbReference>
<dbReference type="PRINTS" id="PR00368">
    <property type="entry name" value="FADPNR"/>
</dbReference>
<protein>
    <recommendedName>
        <fullName evidence="8">Sarcosine oxidase</fullName>
    </recommendedName>
</protein>
<evidence type="ECO:0000256" key="3">
    <source>
        <dbReference type="SAM" id="MobiDB-lite"/>
    </source>
</evidence>
<evidence type="ECO:0000259" key="5">
    <source>
        <dbReference type="Pfam" id="PF08669"/>
    </source>
</evidence>
<dbReference type="InterPro" id="IPR041117">
    <property type="entry name" value="SoxA_A3"/>
</dbReference>
<dbReference type="SUPFAM" id="SSF51905">
    <property type="entry name" value="FAD/NAD(P)-binding domain"/>
    <property type="match status" value="1"/>
</dbReference>
<feature type="domain" description="SoxA A3" evidence="6">
    <location>
        <begin position="486"/>
        <end position="567"/>
    </location>
</feature>
<accession>A0A381RFY7</accession>
<dbReference type="EMBL" id="UINC01001870">
    <property type="protein sequence ID" value="SUZ90144.1"/>
    <property type="molecule type" value="Genomic_DNA"/>
</dbReference>
<name>A0A381RFY7_9ZZZZ</name>
<feature type="region of interest" description="Disordered" evidence="3">
    <location>
        <begin position="450"/>
        <end position="473"/>
    </location>
</feature>
<dbReference type="GO" id="GO:0016491">
    <property type="term" value="F:oxidoreductase activity"/>
    <property type="evidence" value="ECO:0007669"/>
    <property type="project" value="UniProtKB-KW"/>
</dbReference>
<reference evidence="7" key="1">
    <citation type="submission" date="2018-05" db="EMBL/GenBank/DDBJ databases">
        <authorList>
            <person name="Lanie J.A."/>
            <person name="Ng W.-L."/>
            <person name="Kazmierczak K.M."/>
            <person name="Andrzejewski T.M."/>
            <person name="Davidsen T.M."/>
            <person name="Wayne K.J."/>
            <person name="Tettelin H."/>
            <person name="Glass J.I."/>
            <person name="Rusch D."/>
            <person name="Podicherti R."/>
            <person name="Tsui H.-C.T."/>
            <person name="Winkler M.E."/>
        </authorList>
    </citation>
    <scope>NUCLEOTIDE SEQUENCE</scope>
</reference>
<dbReference type="Gene3D" id="3.30.1360.120">
    <property type="entry name" value="Probable tRNA modification gtpase trme, domain 1"/>
    <property type="match status" value="1"/>
</dbReference>
<dbReference type="Pfam" id="PF13510">
    <property type="entry name" value="Fer2_4"/>
    <property type="match status" value="1"/>
</dbReference>
<dbReference type="InterPro" id="IPR029043">
    <property type="entry name" value="GcvT/YgfZ_C"/>
</dbReference>
<dbReference type="Pfam" id="PF12831">
    <property type="entry name" value="FAD_oxidored"/>
    <property type="match status" value="1"/>
</dbReference>
<evidence type="ECO:0008006" key="8">
    <source>
        <dbReference type="Google" id="ProtNLM"/>
    </source>
</evidence>
<dbReference type="Pfam" id="PF17806">
    <property type="entry name" value="SO_alpha_A3"/>
    <property type="match status" value="1"/>
</dbReference>
<feature type="domain" description="Aminomethyltransferase C-terminal" evidence="5">
    <location>
        <begin position="862"/>
        <end position="937"/>
    </location>
</feature>
<evidence type="ECO:0000313" key="7">
    <source>
        <dbReference type="EMBL" id="SUZ90144.1"/>
    </source>
</evidence>
<dbReference type="InterPro" id="IPR027266">
    <property type="entry name" value="TrmE/GcvT-like"/>
</dbReference>
<organism evidence="7">
    <name type="scientific">marine metagenome</name>
    <dbReference type="NCBI Taxonomy" id="408172"/>
    <lineage>
        <taxon>unclassified sequences</taxon>
        <taxon>metagenomes</taxon>
        <taxon>ecological metagenomes</taxon>
    </lineage>
</organism>
<evidence type="ECO:0000259" key="4">
    <source>
        <dbReference type="Pfam" id="PF01571"/>
    </source>
</evidence>
<feature type="domain" description="GCVT N-terminal" evidence="4">
    <location>
        <begin position="577"/>
        <end position="841"/>
    </location>
</feature>
<dbReference type="AlphaFoldDB" id="A0A381RFY7"/>
<evidence type="ECO:0000256" key="2">
    <source>
        <dbReference type="ARBA" id="ARBA00023002"/>
    </source>
</evidence>
<feature type="compositionally biased region" description="Basic and acidic residues" evidence="3">
    <location>
        <begin position="464"/>
        <end position="473"/>
    </location>
</feature>
<dbReference type="Gene3D" id="1.10.10.1100">
    <property type="entry name" value="BFD-like [2Fe-2S]-binding domain"/>
    <property type="match status" value="1"/>
</dbReference>
<dbReference type="InterPro" id="IPR028896">
    <property type="entry name" value="GcvT/YgfZ/DmdA"/>
</dbReference>
<dbReference type="InterPro" id="IPR041854">
    <property type="entry name" value="BFD-like_2Fe2S-bd_dom_sf"/>
</dbReference>
<dbReference type="Gene3D" id="3.10.20.440">
    <property type="entry name" value="2Fe-2S iron-sulphur cluster binding domain, sarcosine oxidase, alpha subunit, N-terminal domain"/>
    <property type="match status" value="1"/>
</dbReference>
<dbReference type="InterPro" id="IPR013977">
    <property type="entry name" value="GcvT_C"/>
</dbReference>
<proteinExistence type="inferred from homology"/>
<evidence type="ECO:0000256" key="1">
    <source>
        <dbReference type="ARBA" id="ARBA00008609"/>
    </source>
</evidence>
<dbReference type="InterPro" id="IPR042204">
    <property type="entry name" value="2Fe-2S-bd_N"/>
</dbReference>
<sequence length="951" mass="102702">MDRYRLPQRDSEVIDRSKPLSFTWNGRPYSGFEGDTIASALAGSGVDIFSRGMKYHRRRGILTADHWDPNLLVQVGDEPNVRAGHRRLSNGMVVSAQNVWPSLRFDLGAINQMVGRFLSAGFYYKTFMRPRFLWPLYQKVLSRFAPGGRIHWESSSHGAYDKRYAHPDVLVAGGGPSGMAAALAAAEAGADTLLVEHEHQLGGHLLWGGPADQAEAADMAKAVEAHPRIEVLCNSTVTGRYDHNWVSVLERSHPTAPERLIRARTGSLVVAPGLVERPYVFAGNDTPGVMLSGAVRRLINLWAVKPGQRAVVLSANTQGDSALDDLRAAGVEIVASLDARVGENIVSVEGRGRVRKVTLGDGRTVNADLVVTATGWTAPTSLLNMAGDRPVYDPVAARYFPGSLPEEVLATGGIVGDGSTRELTDHGTATGQLAANRALQLRHNRRTTLARAAVPEGPAPDPLPDTREPLSRDPHPECYRSTTHGMVDLSEDVSSKDLLQAAAEGFDSIELMKRYTTVTMGSAQGKLETVNAAAVLAEGRNMALSDIGTTVWRPPFSPVTLGALAGRIHEPIRRSALQDWHEAHGASPLLAGAWIRPDHYGDPEGEAANVRTNVGLIDVTPLGKLDLRGPDVPKLLELVYVNKWQKLEVGRVRYGTMVAEDGVVSDDGVTGRLGEQHWLMTTTSSGAGAVWEMLEDWLQTAHPEWQVHVTPVTGGLTSINVAGPKSRTLLERLTSGVDLDAESFPYFNVRRGEVAGVDNCIIWRIGFTGELSYELHVPSGFALHVWETLLEQGADLGIAPFGVEAQRILRLEKGHYIVGQDTDGLTKAPSAGLGGLVKLDKPDTLGLPELKAAYERTDLPVLVALQPDNGSIVPAEACQIVDGDSNRILGRITSSRHSPTLNRSVCLGQVDPTISAPGTNVTVLLVDGQRITATVMEHHAHVDPEGERQRV</sequence>
<dbReference type="PANTHER" id="PTHR43757">
    <property type="entry name" value="AMINOMETHYLTRANSFERASE"/>
    <property type="match status" value="1"/>
</dbReference>
<evidence type="ECO:0000259" key="6">
    <source>
        <dbReference type="Pfam" id="PF17806"/>
    </source>
</evidence>
<dbReference type="Pfam" id="PF01571">
    <property type="entry name" value="GCV_T"/>
    <property type="match status" value="1"/>
</dbReference>
<dbReference type="PANTHER" id="PTHR43757:SF2">
    <property type="entry name" value="AMINOMETHYLTRANSFERASE, MITOCHONDRIAL"/>
    <property type="match status" value="1"/>
</dbReference>
<dbReference type="Gene3D" id="3.50.50.60">
    <property type="entry name" value="FAD/NAD(P)-binding domain"/>
    <property type="match status" value="3"/>
</dbReference>
<dbReference type="InterPro" id="IPR036188">
    <property type="entry name" value="FAD/NAD-bd_sf"/>
</dbReference>
<dbReference type="InterPro" id="IPR006222">
    <property type="entry name" value="GCVT_N"/>
</dbReference>
<keyword evidence="2" id="KW-0560">Oxidoreductase</keyword>
<comment type="similarity">
    <text evidence="1">Belongs to the GcvT family.</text>
</comment>
<dbReference type="SUPFAM" id="SSF101790">
    <property type="entry name" value="Aminomethyltransferase beta-barrel domain"/>
    <property type="match status" value="1"/>
</dbReference>
<dbReference type="Pfam" id="PF08669">
    <property type="entry name" value="GCV_T_C"/>
    <property type="match status" value="1"/>
</dbReference>
<gene>
    <name evidence="7" type="ORF">METZ01_LOCUS42998</name>
</gene>